<accession>A0A1X6ZMG6</accession>
<name>A0A1X6ZMG6_9RHOB</name>
<dbReference type="EMBL" id="FWFN01000005">
    <property type="protein sequence ID" value="SLN56098.1"/>
    <property type="molecule type" value="Genomic_DNA"/>
</dbReference>
<keyword evidence="1" id="KW-0472">Membrane</keyword>
<organism evidence="2 3">
    <name type="scientific">Pseudooceanicola marinus</name>
    <dbReference type="NCBI Taxonomy" id="396013"/>
    <lineage>
        <taxon>Bacteria</taxon>
        <taxon>Pseudomonadati</taxon>
        <taxon>Pseudomonadota</taxon>
        <taxon>Alphaproteobacteria</taxon>
        <taxon>Rhodobacterales</taxon>
        <taxon>Paracoccaceae</taxon>
        <taxon>Pseudooceanicola</taxon>
    </lineage>
</organism>
<gene>
    <name evidence="2" type="ORF">PSM7751_02774</name>
</gene>
<keyword evidence="3" id="KW-1185">Reference proteome</keyword>
<keyword evidence="1" id="KW-1133">Transmembrane helix</keyword>
<dbReference type="AlphaFoldDB" id="A0A1X6ZMG6"/>
<evidence type="ECO:0000256" key="1">
    <source>
        <dbReference type="SAM" id="Phobius"/>
    </source>
</evidence>
<dbReference type="Pfam" id="PF02325">
    <property type="entry name" value="CCB3_YggT"/>
    <property type="match status" value="1"/>
</dbReference>
<dbReference type="OrthoDB" id="9814445at2"/>
<sequence>MQSLLMILDLVLSVVWFFIIAHVIMSWLISFQVLNVRQQFVGQIWYGLNRILEPLYAPIRRILPPMGGLDLAPLVALLAIMAIRIVVSNNIGYMY</sequence>
<evidence type="ECO:0000313" key="3">
    <source>
        <dbReference type="Proteomes" id="UP000193963"/>
    </source>
</evidence>
<protein>
    <submittedName>
        <fullName evidence="2">YGGT family protein</fullName>
    </submittedName>
</protein>
<dbReference type="GO" id="GO:0016020">
    <property type="term" value="C:membrane"/>
    <property type="evidence" value="ECO:0007669"/>
    <property type="project" value="InterPro"/>
</dbReference>
<feature type="transmembrane region" description="Helical" evidence="1">
    <location>
        <begin position="7"/>
        <end position="29"/>
    </location>
</feature>
<proteinExistence type="predicted"/>
<keyword evidence="1" id="KW-0812">Transmembrane</keyword>
<dbReference type="RefSeq" id="WP_085888800.1">
    <property type="nucleotide sequence ID" value="NZ_FWFN01000005.1"/>
</dbReference>
<reference evidence="2 3" key="1">
    <citation type="submission" date="2017-03" db="EMBL/GenBank/DDBJ databases">
        <authorList>
            <person name="Afonso C.L."/>
            <person name="Miller P.J."/>
            <person name="Scott M.A."/>
            <person name="Spackman E."/>
            <person name="Goraichik I."/>
            <person name="Dimitrov K.M."/>
            <person name="Suarez D.L."/>
            <person name="Swayne D.E."/>
        </authorList>
    </citation>
    <scope>NUCLEOTIDE SEQUENCE [LARGE SCALE GENOMIC DNA]</scope>
    <source>
        <strain evidence="2 3">CECT 7751</strain>
    </source>
</reference>
<evidence type="ECO:0000313" key="2">
    <source>
        <dbReference type="EMBL" id="SLN56098.1"/>
    </source>
</evidence>
<feature type="transmembrane region" description="Helical" evidence="1">
    <location>
        <begin position="71"/>
        <end position="87"/>
    </location>
</feature>
<dbReference type="Proteomes" id="UP000193963">
    <property type="component" value="Unassembled WGS sequence"/>
</dbReference>
<dbReference type="InterPro" id="IPR003425">
    <property type="entry name" value="CCB3/YggT"/>
</dbReference>